<feature type="region of interest" description="Disordered" evidence="1">
    <location>
        <begin position="419"/>
        <end position="478"/>
    </location>
</feature>
<evidence type="ECO:0000313" key="3">
    <source>
        <dbReference type="Proteomes" id="UP000322899"/>
    </source>
</evidence>
<dbReference type="Proteomes" id="UP000322899">
    <property type="component" value="Unassembled WGS sequence"/>
</dbReference>
<feature type="compositionally biased region" description="Polar residues" evidence="1">
    <location>
        <begin position="606"/>
        <end position="616"/>
    </location>
</feature>
<reference evidence="2 3" key="1">
    <citation type="submission" date="2019-07" db="EMBL/GenBank/DDBJ databases">
        <title>Genomes of Cafeteria roenbergensis.</title>
        <authorList>
            <person name="Fischer M.G."/>
            <person name="Hackl T."/>
            <person name="Roman M."/>
        </authorList>
    </citation>
    <scope>NUCLEOTIDE SEQUENCE [LARGE SCALE GENOMIC DNA]</scope>
    <source>
        <strain evidence="2 3">E4-10P</strain>
    </source>
</reference>
<feature type="region of interest" description="Disordered" evidence="1">
    <location>
        <begin position="179"/>
        <end position="219"/>
    </location>
</feature>
<feature type="region of interest" description="Disordered" evidence="1">
    <location>
        <begin position="997"/>
        <end position="1038"/>
    </location>
</feature>
<feature type="region of interest" description="Disordered" evidence="1">
    <location>
        <begin position="680"/>
        <end position="842"/>
    </location>
</feature>
<gene>
    <name evidence="2" type="ORF">FNF27_05523</name>
</gene>
<feature type="region of interest" description="Disordered" evidence="1">
    <location>
        <begin position="587"/>
        <end position="618"/>
    </location>
</feature>
<comment type="caution">
    <text evidence="2">The sequence shown here is derived from an EMBL/GenBank/DDBJ whole genome shotgun (WGS) entry which is preliminary data.</text>
</comment>
<protein>
    <submittedName>
        <fullName evidence="2">Uncharacterized protein</fullName>
    </submittedName>
</protein>
<evidence type="ECO:0000256" key="1">
    <source>
        <dbReference type="SAM" id="MobiDB-lite"/>
    </source>
</evidence>
<evidence type="ECO:0000313" key="2">
    <source>
        <dbReference type="EMBL" id="KAA0173032.1"/>
    </source>
</evidence>
<feature type="compositionally biased region" description="Polar residues" evidence="1">
    <location>
        <begin position="438"/>
        <end position="469"/>
    </location>
</feature>
<dbReference type="EMBL" id="VLTO01000039">
    <property type="protein sequence ID" value="KAA0173032.1"/>
    <property type="molecule type" value="Genomic_DNA"/>
</dbReference>
<proteinExistence type="predicted"/>
<accession>A0A5A8E5H7</accession>
<feature type="compositionally biased region" description="Low complexity" evidence="1">
    <location>
        <begin position="724"/>
        <end position="741"/>
    </location>
</feature>
<feature type="compositionally biased region" description="Low complexity" evidence="1">
    <location>
        <begin position="419"/>
        <end position="437"/>
    </location>
</feature>
<feature type="compositionally biased region" description="Gly residues" evidence="1">
    <location>
        <begin position="1054"/>
        <end position="1065"/>
    </location>
</feature>
<sequence length="1559" mass="157039">MDTEAALSGAFAACLFHLNAPEGLPLDPWSDNYGILPQHALAEVAVATARAACAGRLFEATEPKTVHSSSFGVEPETLRKLLQLILSQPTKPDGSPASSVAVVPGGRGAPDTVIPAACALDVSWRDAARLVGRLPAFIGLAVHTRCAALGVADERARQAVLRRSRARFRATLLRCISGGSDTGSPHGGAAVREGGPGDALDMLMQGRSSSTPRAGASSVASGATGSVAAAPAPAAPGARVAFSPSSALSAAGSSAMAPRARPAASGASTRPSAPSSLAVATAVLAAEESPISRRRGPASAPRVGAPEVTAAVAQAYRHAIALCGGSSLAAVTSVLAAFSPIRLGDVLSLRCGIDPTLPAVHASATDASSNEASKSFRRTCRKLRIVCSRSKLRTPAEWTQDAANVQKLVELAAAHNPAPTPAAAAAPAPRADASAQPSGSFRSSTAASRAQSGRGSTSTGKLSQQSGSTFFGPGHTDSELEADHALRQATAAVLGQGVRRVLSAASPHSLLLPVRDDVETAMSASQMAAANGAGGAAGRRQDGTAASHLPAVTASTVAERDRLQAVRGDGASSGRLAMWTDSAAFSGSESLSDDEASPTIPRRGLQSPTSPSSLEDGTTAFIRGGVEFPSAGKPPSIRTGGAMVAVHGAAGPVMSVRSPQAQQRRLIAMSGASLLSGMDDAMAEGNGATMTSPKATAKGEGGLASELERDSAGPGGPGEGPVDAGASAAGGSSMGRGTASGRHASSLFEAEEEIDRSVSASGAGRESGLTALGLDPTSPATRPDGDASRGSAPFAVSGLRSGAGAAGIGGQRPKALGAAGGRLTSDDASTSSTTAGPGERTRHGRRWLWPRRDRVTALQVLRFWTPVMRRSTQLACLGACLRVITCLPGTATESLALPLCSPAAGPPPCDRLGATEPSPRHWVRVASAHGIPPSLRDIRRHTQPAVAGARGGAGAGPAAGSLAPTGGATLQEVLVLAGASAASAACAIRDEPLSRVAAGPSDRQSVGSNSYGASAARTAGMPPSTPQERGSAVDSLRSPATSVVSLTREISAGAGAGADAGGSSSGGSTHAAGASGGACLSSQARVAAPSRGAGRMLVSPDDLRALVEALLQRHPDLRPVAADRMRRSRYVTFVVVSLSAALRAFASQGVSGREITRSNIADALVMCARGSMHGIAPFGPAPAMAAHQLFAFAATLPHHAKWAPGAGWITVRQLLQASGFPPRVSGPGSDGILYSEAVDGDDPEAWALQPSAQQLAESLGVGWPEVPMPRVQVTRELVFAFARGQSVRRPAAMGVYGSAVPANPRGSAGAARALSVPASVHGRGGGDSAAGRRGAAAGAGAVSAAGSASQNTESLLCFEDVCWLLQAQEDACSDTSVDFWLRLLSRSGDGLVSARDIGAAARAVVFHARDVEAAELFSAGGAGGPLEGGALAAKSRKEGLLGTAVPVGSSPAMPMRQMKNGGAGLGAALAAEAEGKHKKRRRRRSSLLRHRGPGLSRVKLLEEEGVAAAAATHQVVDIIRPRRFIAPERGCAPDASFDAQDVKRSLCGAALFELLFKVQ</sequence>
<organism evidence="2 3">
    <name type="scientific">Cafeteria roenbergensis</name>
    <name type="common">Marine flagellate</name>
    <dbReference type="NCBI Taxonomy" id="33653"/>
    <lineage>
        <taxon>Eukaryota</taxon>
        <taxon>Sar</taxon>
        <taxon>Stramenopiles</taxon>
        <taxon>Bigyra</taxon>
        <taxon>Opalozoa</taxon>
        <taxon>Bicosoecida</taxon>
        <taxon>Cafeteriaceae</taxon>
        <taxon>Cafeteria</taxon>
    </lineage>
</organism>
<feature type="compositionally biased region" description="Polar residues" evidence="1">
    <location>
        <begin position="1002"/>
        <end position="1012"/>
    </location>
</feature>
<feature type="compositionally biased region" description="Low complexity" evidence="1">
    <location>
        <begin position="826"/>
        <end position="835"/>
    </location>
</feature>
<feature type="region of interest" description="Disordered" evidence="1">
    <location>
        <begin position="1054"/>
        <end position="1074"/>
    </location>
</feature>
<name>A0A5A8E5H7_CAFRO</name>